<dbReference type="InterPro" id="IPR018060">
    <property type="entry name" value="HTH_AraC"/>
</dbReference>
<name>A0A6J5DSK5_9BURK</name>
<feature type="domain" description="HTH araC/xylS-type" evidence="4">
    <location>
        <begin position="178"/>
        <end position="279"/>
    </location>
</feature>
<dbReference type="GO" id="GO:0003700">
    <property type="term" value="F:DNA-binding transcription factor activity"/>
    <property type="evidence" value="ECO:0007669"/>
    <property type="project" value="InterPro"/>
</dbReference>
<dbReference type="EMBL" id="CADIKF010000016">
    <property type="protein sequence ID" value="CAB3756484.1"/>
    <property type="molecule type" value="Genomic_DNA"/>
</dbReference>
<keyword evidence="1" id="KW-0805">Transcription regulation</keyword>
<accession>A0A6J5DSK5</accession>
<dbReference type="Proteomes" id="UP000494329">
    <property type="component" value="Unassembled WGS sequence"/>
</dbReference>
<evidence type="ECO:0000256" key="3">
    <source>
        <dbReference type="ARBA" id="ARBA00023163"/>
    </source>
</evidence>
<dbReference type="AlphaFoldDB" id="A0A6J5DSK5"/>
<proteinExistence type="predicted"/>
<dbReference type="PROSITE" id="PS00041">
    <property type="entry name" value="HTH_ARAC_FAMILY_1"/>
    <property type="match status" value="1"/>
</dbReference>
<dbReference type="PANTHER" id="PTHR43280:SF31">
    <property type="entry name" value="TRANSCRIPTIONAL REGULATORY PROTEIN"/>
    <property type="match status" value="1"/>
</dbReference>
<evidence type="ECO:0000259" key="4">
    <source>
        <dbReference type="PROSITE" id="PS01124"/>
    </source>
</evidence>
<dbReference type="PANTHER" id="PTHR43280">
    <property type="entry name" value="ARAC-FAMILY TRANSCRIPTIONAL REGULATOR"/>
    <property type="match status" value="1"/>
</dbReference>
<evidence type="ECO:0000256" key="2">
    <source>
        <dbReference type="ARBA" id="ARBA00023125"/>
    </source>
</evidence>
<dbReference type="GO" id="GO:0043565">
    <property type="term" value="F:sequence-specific DNA binding"/>
    <property type="evidence" value="ECO:0007669"/>
    <property type="project" value="InterPro"/>
</dbReference>
<dbReference type="RefSeq" id="WP_175111187.1">
    <property type="nucleotide sequence ID" value="NZ_CADIKF010000016.1"/>
</dbReference>
<protein>
    <submittedName>
        <fullName evidence="5">HTH-type transcriptional activator RhaR</fullName>
    </submittedName>
</protein>
<dbReference type="InterPro" id="IPR018062">
    <property type="entry name" value="HTH_AraC-typ_CS"/>
</dbReference>
<dbReference type="PROSITE" id="PS01124">
    <property type="entry name" value="HTH_ARAC_FAMILY_2"/>
    <property type="match status" value="1"/>
</dbReference>
<gene>
    <name evidence="5" type="primary">rhaR_6</name>
    <name evidence="5" type="ORF">LMG29739_02459</name>
</gene>
<sequence>MNLASPEMSAEAVLRTGRLTLGDLNVVTLDAVGLSKHGISMFPGDLSLIFVKSGFITLKSVSGLQRLNSECLYIANPLAIYKQQNFDSQTKLISISIPKHLFLEGGFITKSFEGIAANMSNPDARAVADLILSIVEQNGSTSLALRERQGRHLLDLVGILVGNPLAVVSPGKRDMTLLRAKNYVAQHLDDLDLNVSRIATSIGVSPSQLNRLFKDRSKTVMRYVWSCRLDRAADLLRRRDRSNISIGEIAYSCGFTNHAHFSRVFKERFGMSPSGYVSLRAVESNATFTSKEDAENGR</sequence>
<dbReference type="SMART" id="SM00342">
    <property type="entry name" value="HTH_ARAC"/>
    <property type="match status" value="1"/>
</dbReference>
<keyword evidence="2" id="KW-0238">DNA-binding</keyword>
<keyword evidence="6" id="KW-1185">Reference proteome</keyword>
<dbReference type="Pfam" id="PF12833">
    <property type="entry name" value="HTH_18"/>
    <property type="match status" value="1"/>
</dbReference>
<keyword evidence="3" id="KW-0804">Transcription</keyword>
<dbReference type="InterPro" id="IPR009057">
    <property type="entry name" value="Homeodomain-like_sf"/>
</dbReference>
<reference evidence="5 6" key="1">
    <citation type="submission" date="2020-04" db="EMBL/GenBank/DDBJ databases">
        <authorList>
            <person name="De Canck E."/>
        </authorList>
    </citation>
    <scope>NUCLEOTIDE SEQUENCE [LARGE SCALE GENOMIC DNA]</scope>
    <source>
        <strain evidence="5 6">LMG 29739</strain>
    </source>
</reference>
<dbReference type="PRINTS" id="PR00032">
    <property type="entry name" value="HTHARAC"/>
</dbReference>
<organism evidence="5 6">
    <name type="scientific">Paraburkholderia solisilvae</name>
    <dbReference type="NCBI Taxonomy" id="624376"/>
    <lineage>
        <taxon>Bacteria</taxon>
        <taxon>Pseudomonadati</taxon>
        <taxon>Pseudomonadota</taxon>
        <taxon>Betaproteobacteria</taxon>
        <taxon>Burkholderiales</taxon>
        <taxon>Burkholderiaceae</taxon>
        <taxon>Paraburkholderia</taxon>
    </lineage>
</organism>
<dbReference type="Gene3D" id="1.10.10.60">
    <property type="entry name" value="Homeodomain-like"/>
    <property type="match status" value="1"/>
</dbReference>
<dbReference type="SUPFAM" id="SSF46689">
    <property type="entry name" value="Homeodomain-like"/>
    <property type="match status" value="1"/>
</dbReference>
<evidence type="ECO:0000256" key="1">
    <source>
        <dbReference type="ARBA" id="ARBA00023015"/>
    </source>
</evidence>
<evidence type="ECO:0000313" key="5">
    <source>
        <dbReference type="EMBL" id="CAB3756484.1"/>
    </source>
</evidence>
<evidence type="ECO:0000313" key="6">
    <source>
        <dbReference type="Proteomes" id="UP000494329"/>
    </source>
</evidence>
<dbReference type="InterPro" id="IPR020449">
    <property type="entry name" value="Tscrpt_reg_AraC-type_HTH"/>
</dbReference>